<dbReference type="Proteomes" id="UP000036027">
    <property type="component" value="Unassembled WGS sequence"/>
</dbReference>
<reference evidence="1 2" key="1">
    <citation type="submission" date="2014-11" db="EMBL/GenBank/DDBJ databases">
        <title>Genome of a novel goose pathogen.</title>
        <authorList>
            <person name="Hansen C.M."/>
            <person name="Hueffer K."/>
            <person name="Choi S.C."/>
        </authorList>
    </citation>
    <scope>NUCLEOTIDE SEQUENCE [LARGE SCALE GENOMIC DNA]</scope>
    <source>
        <strain evidence="1 2">KH1503</strain>
    </source>
</reference>
<gene>
    <name evidence="1" type="ORF">PL75_10040</name>
</gene>
<sequence>MNVYTKNEQLILANHGAAEVLRRLVLSLYNGYAHPMPTSCISLLDRDHYSIFNEILSEYHQHGETLELRTLAQKISDAFPESFTSMTMKIADLRQAIGFYDLCQEEQDAGKTGARRDAREWVMSAARKVAGMEVSE</sequence>
<comment type="caution">
    <text evidence="1">The sequence shown here is derived from an EMBL/GenBank/DDBJ whole genome shotgun (WGS) entry which is preliminary data.</text>
</comment>
<evidence type="ECO:0000313" key="1">
    <source>
        <dbReference type="EMBL" id="KLT72076.1"/>
    </source>
</evidence>
<dbReference type="AlphaFoldDB" id="A0A0J0YPK3"/>
<evidence type="ECO:0000313" key="2">
    <source>
        <dbReference type="Proteomes" id="UP000036027"/>
    </source>
</evidence>
<keyword evidence="2" id="KW-1185">Reference proteome</keyword>
<dbReference type="STRING" id="1470200.PL75_10040"/>
<dbReference type="EMBL" id="JTDO01000021">
    <property type="protein sequence ID" value="KLT72076.1"/>
    <property type="molecule type" value="Genomic_DNA"/>
</dbReference>
<organism evidence="1 2">
    <name type="scientific">Neisseria arctica</name>
    <dbReference type="NCBI Taxonomy" id="1470200"/>
    <lineage>
        <taxon>Bacteria</taxon>
        <taxon>Pseudomonadati</taxon>
        <taxon>Pseudomonadota</taxon>
        <taxon>Betaproteobacteria</taxon>
        <taxon>Neisseriales</taxon>
        <taxon>Neisseriaceae</taxon>
        <taxon>Neisseria</taxon>
    </lineage>
</organism>
<proteinExistence type="predicted"/>
<protein>
    <submittedName>
        <fullName evidence="1">Uncharacterized protein</fullName>
    </submittedName>
</protein>
<accession>A0A0J0YPK3</accession>
<dbReference type="PATRIC" id="fig|1470200.3.peg.1280"/>
<name>A0A0J0YPK3_9NEIS</name>
<dbReference type="RefSeq" id="WP_047761805.1">
    <property type="nucleotide sequence ID" value="NZ_CP091510.1"/>
</dbReference>